<evidence type="ECO:0000313" key="2">
    <source>
        <dbReference type="EMBL" id="GHA16675.1"/>
    </source>
</evidence>
<keyword evidence="2" id="KW-0238">DNA-binding</keyword>
<dbReference type="AlphaFoldDB" id="A0A918VQG2"/>
<dbReference type="Proteomes" id="UP000646579">
    <property type="component" value="Unassembled WGS sequence"/>
</dbReference>
<dbReference type="GO" id="GO:0003677">
    <property type="term" value="F:DNA binding"/>
    <property type="evidence" value="ECO:0007669"/>
    <property type="project" value="UniProtKB-KW"/>
</dbReference>
<comment type="caution">
    <text evidence="2">The sequence shown here is derived from an EMBL/GenBank/DDBJ whole genome shotgun (WGS) entry which is preliminary data.</text>
</comment>
<gene>
    <name evidence="2" type="ORF">GCM10007989_09700</name>
</gene>
<dbReference type="Pfam" id="PF11338">
    <property type="entry name" value="DUF3140"/>
    <property type="match status" value="1"/>
</dbReference>
<feature type="region of interest" description="Disordered" evidence="1">
    <location>
        <begin position="1"/>
        <end position="27"/>
    </location>
</feature>
<dbReference type="InterPro" id="IPR021487">
    <property type="entry name" value="DUF3140"/>
</dbReference>
<reference evidence="2" key="2">
    <citation type="submission" date="2020-09" db="EMBL/GenBank/DDBJ databases">
        <authorList>
            <person name="Sun Q."/>
            <person name="Kim S."/>
        </authorList>
    </citation>
    <scope>NUCLEOTIDE SEQUENCE</scope>
    <source>
        <strain evidence="2">KCTC 32437</strain>
    </source>
</reference>
<keyword evidence="3" id="KW-1185">Reference proteome</keyword>
<evidence type="ECO:0000313" key="3">
    <source>
        <dbReference type="Proteomes" id="UP000646579"/>
    </source>
</evidence>
<accession>A0A918VQG2</accession>
<proteinExistence type="predicted"/>
<name>A0A918VQG2_9HYPH</name>
<sequence length="92" mass="10550">MTPAELAEWLDTEESRQAARSDGGGEPFEQELGRLSLEIKTKPVSQLTIDDYLHMRRIIECVHRHLVRRPDDAAGLAYWRHALMNCGHDPLK</sequence>
<organism evidence="2 3">
    <name type="scientific">Devosia pacifica</name>
    <dbReference type="NCBI Taxonomy" id="1335967"/>
    <lineage>
        <taxon>Bacteria</taxon>
        <taxon>Pseudomonadati</taxon>
        <taxon>Pseudomonadota</taxon>
        <taxon>Alphaproteobacteria</taxon>
        <taxon>Hyphomicrobiales</taxon>
        <taxon>Devosiaceae</taxon>
        <taxon>Devosia</taxon>
    </lineage>
</organism>
<reference evidence="2" key="1">
    <citation type="journal article" date="2014" name="Int. J. Syst. Evol. Microbiol.">
        <title>Complete genome sequence of Corynebacterium casei LMG S-19264T (=DSM 44701T), isolated from a smear-ripened cheese.</title>
        <authorList>
            <consortium name="US DOE Joint Genome Institute (JGI-PGF)"/>
            <person name="Walter F."/>
            <person name="Albersmeier A."/>
            <person name="Kalinowski J."/>
            <person name="Ruckert C."/>
        </authorList>
    </citation>
    <scope>NUCLEOTIDE SEQUENCE</scope>
    <source>
        <strain evidence="2">KCTC 32437</strain>
    </source>
</reference>
<dbReference type="PANTHER" id="PTHR40630">
    <property type="entry name" value="POSSIBLE DNA-BINDING PROTEIN"/>
    <property type="match status" value="1"/>
</dbReference>
<dbReference type="PANTHER" id="PTHR40630:SF1">
    <property type="entry name" value="DNA-BINDING PROTEIN"/>
    <property type="match status" value="1"/>
</dbReference>
<protein>
    <submittedName>
        <fullName evidence="2">DNA-binding protein</fullName>
    </submittedName>
</protein>
<dbReference type="EMBL" id="BMZE01000001">
    <property type="protein sequence ID" value="GHA16675.1"/>
    <property type="molecule type" value="Genomic_DNA"/>
</dbReference>
<evidence type="ECO:0000256" key="1">
    <source>
        <dbReference type="SAM" id="MobiDB-lite"/>
    </source>
</evidence>